<evidence type="ECO:0000313" key="3">
    <source>
        <dbReference type="Proteomes" id="UP000059574"/>
    </source>
</evidence>
<organism evidence="2 3">
    <name type="scientific">Arthrobacter alpinus</name>
    <dbReference type="NCBI Taxonomy" id="656366"/>
    <lineage>
        <taxon>Bacteria</taxon>
        <taxon>Bacillati</taxon>
        <taxon>Actinomycetota</taxon>
        <taxon>Actinomycetes</taxon>
        <taxon>Micrococcales</taxon>
        <taxon>Micrococcaceae</taxon>
        <taxon>Arthrobacter</taxon>
    </lineage>
</organism>
<dbReference type="InterPro" id="IPR025351">
    <property type="entry name" value="Pvc16_N"/>
</dbReference>
<dbReference type="RefSeq" id="WP_062290325.1">
    <property type="nucleotide sequence ID" value="NZ_CP013200.1"/>
</dbReference>
<dbReference type="Pfam" id="PF14065">
    <property type="entry name" value="Pvc16_N"/>
    <property type="match status" value="1"/>
</dbReference>
<evidence type="ECO:0000259" key="1">
    <source>
        <dbReference type="Pfam" id="PF14065"/>
    </source>
</evidence>
<dbReference type="AlphaFoldDB" id="A0A0S2M1E1"/>
<dbReference type="Proteomes" id="UP000059574">
    <property type="component" value="Chromosome"/>
</dbReference>
<evidence type="ECO:0000313" key="2">
    <source>
        <dbReference type="EMBL" id="ALO67454.1"/>
    </source>
</evidence>
<dbReference type="OrthoDB" id="527247at2"/>
<protein>
    <recommendedName>
        <fullName evidence="1">Pvc16 N-terminal domain-containing protein</fullName>
    </recommendedName>
</protein>
<sequence length="426" mass="43732">MSSSWAIAAVTATLRNLLQGKMPQLDPVLQDLSVTTRTPDTARKTMTGTSLNVFLFGTAVNAAWRNQDPAPSQGGPASPPLALNLHYLVTAYGRDDSDQDAVSHRVLGAAMGVLHDHSVLGADELAAALANSGVGEQAERIRITPLPLGVDELSKLWTAFQTNMRVSAAYEVSVVLIDSQAPARAPLPVLARGANDEGVHSVLGAAPTLTRMLPPRSQAAARQGETVLVEGSSLSTVGTVLRFTSLWRPQPPTLPLPSVELAPVAGPGPGQLVVALPELADDALAWGNWVPGFYSVAAVTAQSGLPPLVSGAVGLALAPTITLSPHAPATVAVGDTVTLKCSPRIGDGQNIVILCGEASVAPDSVDNPASGDPGFASTPTTITFTAPNAGAGTHPVRLRVDGVDSIPVTFTGAVPAFDSAQQVIIT</sequence>
<name>A0A0S2M1E1_9MICC</name>
<proteinExistence type="predicted"/>
<gene>
    <name evidence="2" type="ORF">AS189_14345</name>
</gene>
<dbReference type="EMBL" id="CP013200">
    <property type="protein sequence ID" value="ALO67454.1"/>
    <property type="molecule type" value="Genomic_DNA"/>
</dbReference>
<reference evidence="3" key="1">
    <citation type="submission" date="2015-11" db="EMBL/GenBank/DDBJ databases">
        <authorList>
            <person name="Kumar R."/>
            <person name="Singh D."/>
            <person name="Swarnkar M.K."/>
            <person name="Singh A.K."/>
            <person name="Kumar S."/>
        </authorList>
    </citation>
    <scope>NUCLEOTIDE SEQUENCE [LARGE SCALE GENOMIC DNA]</scope>
    <source>
        <strain evidence="3">ERGS4:06</strain>
    </source>
</reference>
<accession>A0A0S2M1E1</accession>
<feature type="domain" description="Pvc16 N-terminal" evidence="1">
    <location>
        <begin position="9"/>
        <end position="190"/>
    </location>
</feature>
<reference evidence="2 3" key="2">
    <citation type="journal article" date="2016" name="J. Biotechnol.">
        <title>Complete genome sequence of Arthrobacter alpinus ERGS4:06, a yellow pigmented bacterium tolerant to cold and radiations isolated from Sikkim Himalaya.</title>
        <authorList>
            <person name="Kumar R."/>
            <person name="Singh D."/>
            <person name="Swarnkar M.K."/>
            <person name="Singh A.K."/>
            <person name="Kumar S."/>
        </authorList>
    </citation>
    <scope>NUCLEOTIDE SEQUENCE [LARGE SCALE GENOMIC DNA]</scope>
    <source>
        <strain evidence="2 3">ERGS4:06</strain>
    </source>
</reference>